<feature type="compositionally biased region" description="Basic and acidic residues" evidence="1">
    <location>
        <begin position="45"/>
        <end position="57"/>
    </location>
</feature>
<sequence>MKPSHLSFSTPANVVRRGPRFAKVGHPDSANTHLTRSKCRSLGFARDDKRKGSEMRRGRFGMRRQIRDDRRRIKDGKRYAGMARRDSPAAGQMGDAGRRGIP</sequence>
<dbReference type="EMBL" id="QVQT01000002">
    <property type="protein sequence ID" value="RFU17449.1"/>
    <property type="molecule type" value="Genomic_DNA"/>
</dbReference>
<feature type="compositionally biased region" description="Polar residues" evidence="1">
    <location>
        <begin position="1"/>
        <end position="12"/>
    </location>
</feature>
<evidence type="ECO:0000313" key="3">
    <source>
        <dbReference type="Proteomes" id="UP000264702"/>
    </source>
</evidence>
<dbReference type="Proteomes" id="UP000264702">
    <property type="component" value="Unassembled WGS sequence"/>
</dbReference>
<evidence type="ECO:0000256" key="1">
    <source>
        <dbReference type="SAM" id="MobiDB-lite"/>
    </source>
</evidence>
<protein>
    <submittedName>
        <fullName evidence="2">Uncharacterized protein</fullName>
    </submittedName>
</protein>
<gene>
    <name evidence="2" type="ORF">D0Y96_04650</name>
</gene>
<feature type="compositionally biased region" description="Basic and acidic residues" evidence="1">
    <location>
        <begin position="65"/>
        <end position="87"/>
    </location>
</feature>
<dbReference type="AlphaFoldDB" id="A0A372IRQ4"/>
<reference evidence="2 3" key="1">
    <citation type="submission" date="2018-08" db="EMBL/GenBank/DDBJ databases">
        <title>Acidipila sp. 4G-K13, an acidobacterium isolated from forest soil.</title>
        <authorList>
            <person name="Gao Z.-H."/>
            <person name="Qiu L.-H."/>
        </authorList>
    </citation>
    <scope>NUCLEOTIDE SEQUENCE [LARGE SCALE GENOMIC DNA]</scope>
    <source>
        <strain evidence="2 3">4G-K13</strain>
    </source>
</reference>
<organism evidence="2 3">
    <name type="scientific">Paracidobacterium acidisoli</name>
    <dbReference type="NCBI Taxonomy" id="2303751"/>
    <lineage>
        <taxon>Bacteria</taxon>
        <taxon>Pseudomonadati</taxon>
        <taxon>Acidobacteriota</taxon>
        <taxon>Terriglobia</taxon>
        <taxon>Terriglobales</taxon>
        <taxon>Acidobacteriaceae</taxon>
        <taxon>Paracidobacterium</taxon>
    </lineage>
</organism>
<name>A0A372IRQ4_9BACT</name>
<evidence type="ECO:0000313" key="2">
    <source>
        <dbReference type="EMBL" id="RFU17449.1"/>
    </source>
</evidence>
<feature type="region of interest" description="Disordered" evidence="1">
    <location>
        <begin position="1"/>
        <end position="102"/>
    </location>
</feature>
<accession>A0A372IRQ4</accession>
<proteinExistence type="predicted"/>
<keyword evidence="3" id="KW-1185">Reference proteome</keyword>
<comment type="caution">
    <text evidence="2">The sequence shown here is derived from an EMBL/GenBank/DDBJ whole genome shotgun (WGS) entry which is preliminary data.</text>
</comment>